<comment type="caution">
    <text evidence="2">The sequence shown here is derived from an EMBL/GenBank/DDBJ whole genome shotgun (WGS) entry which is preliminary data.</text>
</comment>
<dbReference type="InterPro" id="IPR016181">
    <property type="entry name" value="Acyl_CoA_acyltransferase"/>
</dbReference>
<dbReference type="EMBL" id="JAVREO010000008">
    <property type="protein sequence ID" value="MDT0267658.1"/>
    <property type="molecule type" value="Genomic_DNA"/>
</dbReference>
<protein>
    <submittedName>
        <fullName evidence="2">GNAT family N-acetyltransferase</fullName>
    </submittedName>
</protein>
<dbReference type="CDD" id="cd04301">
    <property type="entry name" value="NAT_SF"/>
    <property type="match status" value="1"/>
</dbReference>
<organism evidence="2 3">
    <name type="scientific">Streptomyces chisholmiae</name>
    <dbReference type="NCBI Taxonomy" id="3075540"/>
    <lineage>
        <taxon>Bacteria</taxon>
        <taxon>Bacillati</taxon>
        <taxon>Actinomycetota</taxon>
        <taxon>Actinomycetes</taxon>
        <taxon>Kitasatosporales</taxon>
        <taxon>Streptomycetaceae</taxon>
        <taxon>Streptomyces</taxon>
    </lineage>
</organism>
<dbReference type="InterPro" id="IPR000182">
    <property type="entry name" value="GNAT_dom"/>
</dbReference>
<dbReference type="SUPFAM" id="SSF55729">
    <property type="entry name" value="Acyl-CoA N-acyltransferases (Nat)"/>
    <property type="match status" value="1"/>
</dbReference>
<keyword evidence="3" id="KW-1185">Reference proteome</keyword>
<sequence length="135" mass="14398">MLEYTFFEQGFVTVLMVAPNARRRGVGAHLLRAVEEACTTPKLFTSTNVSNHLMQHLLQNAGWHAVGLPRPGRRRSRTLSSSAQALDCAASSGQKVKKQAEGGHAICGPCGQVDSGRFRADCGRASPGAGECNDC</sequence>
<gene>
    <name evidence="2" type="ORF">RM844_15325</name>
</gene>
<dbReference type="Proteomes" id="UP001183410">
    <property type="component" value="Unassembled WGS sequence"/>
</dbReference>
<reference evidence="3" key="1">
    <citation type="submission" date="2023-07" db="EMBL/GenBank/DDBJ databases">
        <title>30 novel species of actinomycetes from the DSMZ collection.</title>
        <authorList>
            <person name="Nouioui I."/>
        </authorList>
    </citation>
    <scope>NUCLEOTIDE SEQUENCE [LARGE SCALE GENOMIC DNA]</scope>
    <source>
        <strain evidence="3">DSM 44915</strain>
    </source>
</reference>
<evidence type="ECO:0000313" key="3">
    <source>
        <dbReference type="Proteomes" id="UP001183410"/>
    </source>
</evidence>
<dbReference type="Gene3D" id="3.40.630.30">
    <property type="match status" value="1"/>
</dbReference>
<evidence type="ECO:0000313" key="2">
    <source>
        <dbReference type="EMBL" id="MDT0267658.1"/>
    </source>
</evidence>
<name>A0ABU2JSG6_9ACTN</name>
<dbReference type="RefSeq" id="WP_311667890.1">
    <property type="nucleotide sequence ID" value="NZ_JAVREO010000008.1"/>
</dbReference>
<accession>A0ABU2JSG6</accession>
<dbReference type="PROSITE" id="PS51186">
    <property type="entry name" value="GNAT"/>
    <property type="match status" value="1"/>
</dbReference>
<evidence type="ECO:0000259" key="1">
    <source>
        <dbReference type="PROSITE" id="PS51186"/>
    </source>
</evidence>
<proteinExistence type="predicted"/>
<feature type="domain" description="N-acetyltransferase" evidence="1">
    <location>
        <begin position="1"/>
        <end position="80"/>
    </location>
</feature>
<dbReference type="Pfam" id="PF00583">
    <property type="entry name" value="Acetyltransf_1"/>
    <property type="match status" value="1"/>
</dbReference>